<dbReference type="InterPro" id="IPR036852">
    <property type="entry name" value="Peptidase_S8/S53_dom_sf"/>
</dbReference>
<accession>L8JZJ1</accession>
<evidence type="ECO:0000313" key="5">
    <source>
        <dbReference type="EMBL" id="ELR73578.1"/>
    </source>
</evidence>
<feature type="chain" id="PRO_5003994328" evidence="2">
    <location>
        <begin position="20"/>
        <end position="952"/>
    </location>
</feature>
<dbReference type="InterPro" id="IPR000209">
    <property type="entry name" value="Peptidase_S8/S53_dom"/>
</dbReference>
<dbReference type="GO" id="GO:0004252">
    <property type="term" value="F:serine-type endopeptidase activity"/>
    <property type="evidence" value="ECO:0007669"/>
    <property type="project" value="InterPro"/>
</dbReference>
<dbReference type="InterPro" id="IPR008979">
    <property type="entry name" value="Galactose-bd-like_sf"/>
</dbReference>
<keyword evidence="2" id="KW-0732">Signal</keyword>
<dbReference type="STRING" id="1237149.C900_02663"/>
<organism evidence="5 6">
    <name type="scientific">Fulvivirga imtechensis AK7</name>
    <dbReference type="NCBI Taxonomy" id="1237149"/>
    <lineage>
        <taxon>Bacteria</taxon>
        <taxon>Pseudomonadati</taxon>
        <taxon>Bacteroidota</taxon>
        <taxon>Cytophagia</taxon>
        <taxon>Cytophagales</taxon>
        <taxon>Fulvivirgaceae</taxon>
        <taxon>Fulvivirga</taxon>
    </lineage>
</organism>
<dbReference type="Pfam" id="PF18962">
    <property type="entry name" value="Por_Secre_tail"/>
    <property type="match status" value="1"/>
</dbReference>
<dbReference type="Proteomes" id="UP000011135">
    <property type="component" value="Unassembled WGS sequence"/>
</dbReference>
<comment type="caution">
    <text evidence="5">The sequence shown here is derived from an EMBL/GenBank/DDBJ whole genome shotgun (WGS) entry which is preliminary data.</text>
</comment>
<keyword evidence="6" id="KW-1185">Reference proteome</keyword>
<proteinExistence type="inferred from homology"/>
<evidence type="ECO:0000259" key="3">
    <source>
        <dbReference type="Pfam" id="PF00082"/>
    </source>
</evidence>
<dbReference type="Pfam" id="PF00082">
    <property type="entry name" value="Peptidase_S8"/>
    <property type="match status" value="1"/>
</dbReference>
<dbReference type="PANTHER" id="PTHR43399:SF4">
    <property type="entry name" value="CELL WALL-ASSOCIATED PROTEASE"/>
    <property type="match status" value="1"/>
</dbReference>
<feature type="domain" description="Peptidase S8/S53" evidence="3">
    <location>
        <begin position="239"/>
        <end position="458"/>
    </location>
</feature>
<dbReference type="Gene3D" id="3.40.50.200">
    <property type="entry name" value="Peptidase S8/S53 domain"/>
    <property type="match status" value="1"/>
</dbReference>
<comment type="similarity">
    <text evidence="1">Belongs to the peptidase S8 family.</text>
</comment>
<evidence type="ECO:0000256" key="2">
    <source>
        <dbReference type="SAM" id="SignalP"/>
    </source>
</evidence>
<feature type="signal peptide" evidence="2">
    <location>
        <begin position="1"/>
        <end position="19"/>
    </location>
</feature>
<dbReference type="NCBIfam" id="TIGR04183">
    <property type="entry name" value="Por_Secre_tail"/>
    <property type="match status" value="1"/>
</dbReference>
<dbReference type="SUPFAM" id="SSF49785">
    <property type="entry name" value="Galactose-binding domain-like"/>
    <property type="match status" value="1"/>
</dbReference>
<reference evidence="5 6" key="1">
    <citation type="submission" date="2012-12" db="EMBL/GenBank/DDBJ databases">
        <title>Genome assembly of Fulvivirga imtechensis AK7.</title>
        <authorList>
            <person name="Nupur N."/>
            <person name="Khatri I."/>
            <person name="Kumar R."/>
            <person name="Subramanian S."/>
            <person name="Pinnaka A."/>
        </authorList>
    </citation>
    <scope>NUCLEOTIDE SEQUENCE [LARGE SCALE GENOMIC DNA]</scope>
    <source>
        <strain evidence="5 6">AK7</strain>
    </source>
</reference>
<dbReference type="PANTHER" id="PTHR43399">
    <property type="entry name" value="SUBTILISIN-RELATED"/>
    <property type="match status" value="1"/>
</dbReference>
<dbReference type="eggNOG" id="COG1404">
    <property type="taxonomic scope" value="Bacteria"/>
</dbReference>
<dbReference type="InterPro" id="IPR026444">
    <property type="entry name" value="Secre_tail"/>
</dbReference>
<feature type="domain" description="Secretion system C-terminal sorting" evidence="4">
    <location>
        <begin position="878"/>
        <end position="950"/>
    </location>
</feature>
<dbReference type="GO" id="GO:0006508">
    <property type="term" value="P:proteolysis"/>
    <property type="evidence" value="ECO:0007669"/>
    <property type="project" value="InterPro"/>
</dbReference>
<evidence type="ECO:0000256" key="1">
    <source>
        <dbReference type="ARBA" id="ARBA00011073"/>
    </source>
</evidence>
<gene>
    <name evidence="5" type="ORF">C900_02663</name>
</gene>
<dbReference type="Gene3D" id="2.60.120.380">
    <property type="match status" value="1"/>
</dbReference>
<dbReference type="AlphaFoldDB" id="L8JZJ1"/>
<dbReference type="SUPFAM" id="SSF52743">
    <property type="entry name" value="Subtilisin-like"/>
    <property type="match status" value="1"/>
</dbReference>
<evidence type="ECO:0000313" key="6">
    <source>
        <dbReference type="Proteomes" id="UP000011135"/>
    </source>
</evidence>
<name>L8JZJ1_9BACT</name>
<dbReference type="EMBL" id="AMZN01000004">
    <property type="protein sequence ID" value="ELR73578.1"/>
    <property type="molecule type" value="Genomic_DNA"/>
</dbReference>
<protein>
    <submittedName>
        <fullName evidence="5">Uncharacterized protein</fullName>
    </submittedName>
</protein>
<sequence length="952" mass="104745">MNKPLVTLLLLLVGSLSFGQQKAESDWKQFIKRGSPGEAANTDSPFLLVTVDSNTKNELYRSKTIHIVRKLDEENYIIYLSGSAGQTKIMNSFSAVYLTNDLWKLSPALAAAKQPLEADDKKLYILKVLDIDDFKKKISAPIKVINSHLATNTMVIESSHQVIADKLLPSDQVIYIDLFSGVPHEESLVLDMNLNVNKINLLQHVAPELNGDGLTMSVKEQRFDETDIDFKGRVLSSDISGETTSRHATEMATIAAGGGNTSPNSRGPAWGALLSSSNFEVLFPDNDSYFSSSDITIQNHSYGTIIENFYGAFAEAYDKNTNDNPKLLHVFSVGNNGKGTDTMGTYKDVEGFANLTGNFKMAKNILTVGAIDTLNRLDPFVSKGPAYDGRVKPEVVAYSTAGSSSSAALVSGLSVILQDAYRQKNGGKLPDATLLKTILINTADDAGPTGIDFLSGYGSVNAYRALKTINSTRHATGTIDHGESQIIDVTVPANARHLKITLAWNDPATTVNASTALVNDLDLSAQHESGGSVWLPWVLNSYPHKDSLIQLPQRKADRLNNIEQITIDNPEAGIYQVTVNGHAIPLSPQKYFVAYQWETQNDFLWTFPTGSDNVPFNGEKTSIFRWESAFGDATGTLEYSLDNGSTWQAINNDVDLSNGYLSWSAPDIHTTAIAKMTIGDNEFLTDVFTISRPLRPTVGFNCQDSVMLNWNNLENTDSYILYTLGNKYLVPMLETQDTAVILDKKEHPAVLYTVAPQFNGGKSGLRSLTFNYAFQGVDCYLSTFYAIENLVNEVVDLTLALGTTYGITKVIFEREFDGNYVIIHTIDDPQASTIVYSDKSPFQGLNTYRARILFDNGAEITSEPVAVYFLTELPVLTFPNPVDRSEDLNVFTKDFSGEPAFFKLMNTNGQIVLEYELVSERESISIAHLKAGLYLFSLTSEGVNHSGRIMIR</sequence>
<dbReference type="PATRIC" id="fig|1237149.3.peg.354"/>
<evidence type="ECO:0000259" key="4">
    <source>
        <dbReference type="Pfam" id="PF18962"/>
    </source>
</evidence>
<dbReference type="OrthoDB" id="9792152at2"/>
<dbReference type="RefSeq" id="WP_009577798.1">
    <property type="nucleotide sequence ID" value="NZ_AMZN01000004.1"/>
</dbReference>
<dbReference type="InterPro" id="IPR051048">
    <property type="entry name" value="Peptidase_S8/S53_subtilisin"/>
</dbReference>